<dbReference type="GO" id="GO:0001228">
    <property type="term" value="F:DNA-binding transcription activator activity, RNA polymerase II-specific"/>
    <property type="evidence" value="ECO:0007669"/>
    <property type="project" value="TreeGrafter"/>
</dbReference>
<proteinExistence type="evidence at transcript level"/>
<evidence type="ECO:0000313" key="7">
    <source>
        <dbReference type="EMBL" id="APW77285.1"/>
    </source>
</evidence>
<dbReference type="AlphaFoldDB" id="A0A1P8KZZ7"/>
<evidence type="ECO:0000256" key="1">
    <source>
        <dbReference type="ARBA" id="ARBA00004123"/>
    </source>
</evidence>
<evidence type="ECO:0000256" key="3">
    <source>
        <dbReference type="ARBA" id="ARBA00023242"/>
    </source>
</evidence>
<feature type="compositionally biased region" description="Basic and acidic residues" evidence="5">
    <location>
        <begin position="194"/>
        <end position="230"/>
    </location>
</feature>
<dbReference type="PANTHER" id="PTHR10270">
    <property type="entry name" value="SOX TRANSCRIPTION FACTOR"/>
    <property type="match status" value="1"/>
</dbReference>
<accession>A0A1P8KZZ7</accession>
<dbReference type="InterPro" id="IPR009071">
    <property type="entry name" value="HMG_box_dom"/>
</dbReference>
<name>A0A1P8KZZ7_HYDEC</name>
<reference evidence="7" key="1">
    <citation type="submission" date="2016-11" db="EMBL/GenBank/DDBJ databases">
        <title>An evolutionarily conserved SoxB-Hdac2 crosstalk regulates neurogenesis in a cnidarian.</title>
        <authorList>
            <person name="Flici H."/>
            <person name="Schnitzler C.E."/>
            <person name="Millane R.C."/>
            <person name="Govinden G."/>
            <person name="Houlihan A."/>
            <person name="Baxevanis A.D."/>
            <person name="Frank U."/>
        </authorList>
    </citation>
    <scope>NUCLEOTIDE SEQUENCE</scope>
</reference>
<dbReference type="GO" id="GO:0005634">
    <property type="term" value="C:nucleus"/>
    <property type="evidence" value="ECO:0007669"/>
    <property type="project" value="UniProtKB-SubCell"/>
</dbReference>
<comment type="subcellular location">
    <subcellularLocation>
        <location evidence="1">Nucleus</location>
    </subcellularLocation>
</comment>
<dbReference type="GO" id="GO:0030182">
    <property type="term" value="P:neuron differentiation"/>
    <property type="evidence" value="ECO:0007669"/>
    <property type="project" value="TreeGrafter"/>
</dbReference>
<dbReference type="InterPro" id="IPR036910">
    <property type="entry name" value="HMG_box_dom_sf"/>
</dbReference>
<feature type="domain" description="HMG box" evidence="6">
    <location>
        <begin position="110"/>
        <end position="178"/>
    </location>
</feature>
<dbReference type="SMART" id="SM00398">
    <property type="entry name" value="HMG"/>
    <property type="match status" value="1"/>
</dbReference>
<organism evidence="7">
    <name type="scientific">Hydractinia echinata</name>
    <name type="common">Snail fur</name>
    <name type="synonym">Hermit crab hydroid</name>
    <dbReference type="NCBI Taxonomy" id="3283270"/>
    <lineage>
        <taxon>Eukaryota</taxon>
        <taxon>Metazoa</taxon>
        <taxon>Cnidaria</taxon>
        <taxon>Anthozoa</taxon>
        <taxon>Octocorallia</taxon>
        <taxon>Malacalcyonacea</taxon>
        <taxon>Cladiellidae</taxon>
        <taxon>Klyxum</taxon>
    </lineage>
</organism>
<gene>
    <name evidence="7" type="primary">SoxF1</name>
</gene>
<feature type="DNA-binding region" description="HMG box" evidence="4">
    <location>
        <begin position="110"/>
        <end position="178"/>
    </location>
</feature>
<evidence type="ECO:0000256" key="2">
    <source>
        <dbReference type="ARBA" id="ARBA00023125"/>
    </source>
</evidence>
<evidence type="ECO:0000256" key="5">
    <source>
        <dbReference type="SAM" id="MobiDB-lite"/>
    </source>
</evidence>
<protein>
    <submittedName>
        <fullName evidence="7">SoxF1</fullName>
    </submittedName>
</protein>
<evidence type="ECO:0000259" key="6">
    <source>
        <dbReference type="PROSITE" id="PS50118"/>
    </source>
</evidence>
<dbReference type="GO" id="GO:0000978">
    <property type="term" value="F:RNA polymerase II cis-regulatory region sequence-specific DNA binding"/>
    <property type="evidence" value="ECO:0007669"/>
    <property type="project" value="TreeGrafter"/>
</dbReference>
<dbReference type="SUPFAM" id="SSF47095">
    <property type="entry name" value="HMG-box"/>
    <property type="match status" value="1"/>
</dbReference>
<dbReference type="Pfam" id="PF00505">
    <property type="entry name" value="HMG_box"/>
    <property type="match status" value="1"/>
</dbReference>
<dbReference type="Gene3D" id="1.10.30.10">
    <property type="entry name" value="High mobility group box domain"/>
    <property type="match status" value="1"/>
</dbReference>
<dbReference type="EMBL" id="KY273084">
    <property type="protein sequence ID" value="APW77285.1"/>
    <property type="molecule type" value="mRNA"/>
</dbReference>
<feature type="compositionally biased region" description="Polar residues" evidence="5">
    <location>
        <begin position="231"/>
        <end position="240"/>
    </location>
</feature>
<dbReference type="InterPro" id="IPR050140">
    <property type="entry name" value="SRY-related_HMG-box_TF-like"/>
</dbReference>
<sequence length="461" mass="52824">MDALPDLKEYIPNHRYMCATNAVDTNSRNIGNSNNKSETTNSNNDIMTYLSSDYNTLKQLLQSSQSQQLLTKNALSPNGNFKYVDRESVKGTAKKYNSYSKSTANTRDRIRRPLNCFMVFSHLERKRVAEEHPELHNADLSKILGKRWKNLTAVERQPYIDEAERIRLLHTEIYPDYKYQPKRKIQNTGKRMQKKIEGETAKSETKQENDVGQETKSKFPHDVKTSDKSNCDASPSQCQISSKSFEGEKKSSHVPVKEDFLPSCKGMEKPINQTQSDDNQVFPNTFTRYPSNSSCAQLTPDLSPVSCYKEPIFNATPTARMCRVQSLPPTPEISPKAMNRDDPVFCFDPRNVNSDYPPPHSLKPVNYPQASLLCSVNGNKDDVMSNQNYYTQTDAISQMQCNNNYYHGNTLQQAYFQPQQMFNNRNFQLNPNQMDSMDQMYMNNNMGYNNMNFNGNFGTLS</sequence>
<dbReference type="CDD" id="cd22004">
    <property type="entry name" value="HMG-box_SOX"/>
    <property type="match status" value="1"/>
</dbReference>
<feature type="region of interest" description="Disordered" evidence="5">
    <location>
        <begin position="184"/>
        <end position="252"/>
    </location>
</feature>
<evidence type="ECO:0000256" key="4">
    <source>
        <dbReference type="PROSITE-ProRule" id="PRU00267"/>
    </source>
</evidence>
<dbReference type="PROSITE" id="PS50118">
    <property type="entry name" value="HMG_BOX_2"/>
    <property type="match status" value="1"/>
</dbReference>
<dbReference type="GO" id="GO:0000122">
    <property type="term" value="P:negative regulation of transcription by RNA polymerase II"/>
    <property type="evidence" value="ECO:0007669"/>
    <property type="project" value="TreeGrafter"/>
</dbReference>
<keyword evidence="3 4" id="KW-0539">Nucleus</keyword>
<dbReference type="PANTHER" id="PTHR10270:SF323">
    <property type="entry name" value="TRANSCRIPTION FACTOR SOX-14-RELATED"/>
    <property type="match status" value="1"/>
</dbReference>
<keyword evidence="2 4" id="KW-0238">DNA-binding</keyword>
<dbReference type="FunFam" id="1.10.30.10:FF:000002">
    <property type="entry name" value="transcription factor Sox-2"/>
    <property type="match status" value="1"/>
</dbReference>